<dbReference type="EC" id="3.1.11.6" evidence="1"/>
<proteinExistence type="predicted"/>
<keyword evidence="1" id="KW-0378">Hydrolase</keyword>
<dbReference type="EMBL" id="SRYG01000002">
    <property type="protein sequence ID" value="TGY67009.1"/>
    <property type="molecule type" value="Genomic_DNA"/>
</dbReference>
<evidence type="ECO:0000313" key="2">
    <source>
        <dbReference type="Proteomes" id="UP000308836"/>
    </source>
</evidence>
<sequence>MSARVVPVSALLTRLKNVIAQSVPLDGVWIQGEISNLTKHRSGHYYFSIKDSRSEMSCVMFASYVNRLRFSVEEGMQVLVNGSVSIYEQRGSLQLYVKAMRPEGIGELYLEFEQRKRRLEQQGYFSEEAKKPQPAWIENIGIVTARDGAALQDVLVTLKKRWPMMNVTLYPALVQGRDAPASLMQALRRADRGGHDALLLVRGGGSFEDLFCFNDENLVKTIYDLDTFLVAGIGHEVDTTLAELAADVRVATPTYAAQRVSRDQYDALRWIEGAKQFLTDRTRQMIAHSRTVLSSYENNPYLRDPLMWVVEKQMRLDQLSGALENALTKRYEMACIRERSLKDALWAASPRHAIESGRQKLDSARGLLNQNTRTQLRHQKERFARSVALLDACSPLQVLSRGYAIVQAEGKVVRAVDEVRLGEEVRITVSDGTLKAAITKKEKTNG</sequence>
<dbReference type="Proteomes" id="UP000308836">
    <property type="component" value="Unassembled WGS sequence"/>
</dbReference>
<comment type="caution">
    <text evidence="1">The sequence shown here is derived from an EMBL/GenBank/DDBJ whole genome shotgun (WGS) entry which is preliminary data.</text>
</comment>
<organism evidence="1 2">
    <name type="scientific">Dubosiella muris</name>
    <dbReference type="NCBI Taxonomy" id="3038133"/>
    <lineage>
        <taxon>Bacteria</taxon>
        <taxon>Bacillati</taxon>
        <taxon>Bacillota</taxon>
        <taxon>Erysipelotrichia</taxon>
        <taxon>Erysipelotrichales</taxon>
        <taxon>Erysipelotrichaceae</taxon>
        <taxon>Dubosiella</taxon>
    </lineage>
</organism>
<reference evidence="1" key="1">
    <citation type="submission" date="2019-04" db="EMBL/GenBank/DDBJ databases">
        <title>Microbes associate with the intestines of laboratory mice.</title>
        <authorList>
            <person name="Navarre W."/>
            <person name="Wong E."/>
            <person name="Huang K."/>
            <person name="Tropini C."/>
            <person name="Ng K."/>
            <person name="Yu B."/>
        </authorList>
    </citation>
    <scope>NUCLEOTIDE SEQUENCE</scope>
    <source>
        <strain evidence="1">NM09_H32</strain>
    </source>
</reference>
<keyword evidence="2" id="KW-1185">Reference proteome</keyword>
<protein>
    <submittedName>
        <fullName evidence="1">Exodeoxyribonuclease VII large subunit</fullName>
        <ecNumber evidence="1">3.1.11.6</ecNumber>
    </submittedName>
</protein>
<accession>A0AC61RA68</accession>
<evidence type="ECO:0000313" key="1">
    <source>
        <dbReference type="EMBL" id="TGY67009.1"/>
    </source>
</evidence>
<gene>
    <name evidence="1" type="primary">xseA</name>
    <name evidence="1" type="ORF">E5336_00935</name>
</gene>
<name>A0AC61RA68_9FIRM</name>